<dbReference type="Gene3D" id="2.40.100.10">
    <property type="entry name" value="Cyclophilin-like"/>
    <property type="match status" value="1"/>
</dbReference>
<dbReference type="NCBIfam" id="TIGR00370">
    <property type="entry name" value="5-oxoprolinase subunit PxpB"/>
    <property type="match status" value="1"/>
</dbReference>
<keyword evidence="6" id="KW-1185">Reference proteome</keyword>
<evidence type="ECO:0000259" key="4">
    <source>
        <dbReference type="SMART" id="SM00796"/>
    </source>
</evidence>
<proteinExistence type="predicted"/>
<sequence length="229" mass="25243">MKYLPLNEYAVTVYFGELPDEETRSEIARLDAALQARPFPGLVEAVPAYVSLTVYYDALQVNRQQVIRFLEELSQTAENTEAPEGMTVNIPVCYGGQYGPDLSFVADHNALSEAEIIDIHSSATYRVHMIGFMPGFPYLGGMSPRIAAPRMATPRPQVLAGSVGIAGEQTGVYPFTSPGGWQLIGRTPFRLFDIRRPSPSLLTAGQLVRFCPIDTETFEDQVRIADHAD</sequence>
<dbReference type="GO" id="GO:0017168">
    <property type="term" value="F:5-oxoprolinase (ATP-hydrolyzing) activity"/>
    <property type="evidence" value="ECO:0007669"/>
    <property type="project" value="UniProtKB-EC"/>
</dbReference>
<evidence type="ECO:0000256" key="1">
    <source>
        <dbReference type="ARBA" id="ARBA00022741"/>
    </source>
</evidence>
<evidence type="ECO:0000256" key="3">
    <source>
        <dbReference type="ARBA" id="ARBA00022840"/>
    </source>
</evidence>
<comment type="caution">
    <text evidence="5">The sequence shown here is derived from an EMBL/GenBank/DDBJ whole genome shotgun (WGS) entry which is preliminary data.</text>
</comment>
<dbReference type="PANTHER" id="PTHR34698">
    <property type="entry name" value="5-OXOPROLINASE SUBUNIT B"/>
    <property type="match status" value="1"/>
</dbReference>
<dbReference type="Pfam" id="PF02682">
    <property type="entry name" value="CT_C_D"/>
    <property type="match status" value="1"/>
</dbReference>
<dbReference type="InterPro" id="IPR029000">
    <property type="entry name" value="Cyclophilin-like_dom_sf"/>
</dbReference>
<name>A0ABV7JT38_9SPHI</name>
<keyword evidence="1" id="KW-0547">Nucleotide-binding</keyword>
<dbReference type="SMART" id="SM00796">
    <property type="entry name" value="AHS1"/>
    <property type="match status" value="1"/>
</dbReference>
<dbReference type="InterPro" id="IPR010016">
    <property type="entry name" value="PxpB"/>
</dbReference>
<gene>
    <name evidence="5" type="primary">pxpB</name>
    <name evidence="5" type="ORF">ACFOET_12555</name>
</gene>
<feature type="domain" description="Carboxyltransferase" evidence="4">
    <location>
        <begin position="1"/>
        <end position="202"/>
    </location>
</feature>
<keyword evidence="2 5" id="KW-0378">Hydrolase</keyword>
<dbReference type="SUPFAM" id="SSF160467">
    <property type="entry name" value="PH0987 N-terminal domain-like"/>
    <property type="match status" value="1"/>
</dbReference>
<evidence type="ECO:0000313" key="6">
    <source>
        <dbReference type="Proteomes" id="UP001595526"/>
    </source>
</evidence>
<dbReference type="PANTHER" id="PTHR34698:SF2">
    <property type="entry name" value="5-OXOPROLINASE SUBUNIT B"/>
    <property type="match status" value="1"/>
</dbReference>
<dbReference type="Gene3D" id="3.30.1360.40">
    <property type="match status" value="1"/>
</dbReference>
<keyword evidence="3" id="KW-0067">ATP-binding</keyword>
<evidence type="ECO:0000313" key="5">
    <source>
        <dbReference type="EMBL" id="MFC3198447.1"/>
    </source>
</evidence>
<organism evidence="5 6">
    <name type="scientific">Parapedobacter deserti</name>
    <dbReference type="NCBI Taxonomy" id="1912957"/>
    <lineage>
        <taxon>Bacteria</taxon>
        <taxon>Pseudomonadati</taxon>
        <taxon>Bacteroidota</taxon>
        <taxon>Sphingobacteriia</taxon>
        <taxon>Sphingobacteriales</taxon>
        <taxon>Sphingobacteriaceae</taxon>
        <taxon>Parapedobacter</taxon>
    </lineage>
</organism>
<protein>
    <submittedName>
        <fullName evidence="5">5-oxoprolinase subunit PxpB</fullName>
        <ecNumber evidence="5">3.5.2.9</ecNumber>
    </submittedName>
</protein>
<dbReference type="EC" id="3.5.2.9" evidence="5"/>
<reference evidence="6" key="1">
    <citation type="journal article" date="2019" name="Int. J. Syst. Evol. Microbiol.">
        <title>The Global Catalogue of Microorganisms (GCM) 10K type strain sequencing project: providing services to taxonomists for standard genome sequencing and annotation.</title>
        <authorList>
            <consortium name="The Broad Institute Genomics Platform"/>
            <consortium name="The Broad Institute Genome Sequencing Center for Infectious Disease"/>
            <person name="Wu L."/>
            <person name="Ma J."/>
        </authorList>
    </citation>
    <scope>NUCLEOTIDE SEQUENCE [LARGE SCALE GENOMIC DNA]</scope>
    <source>
        <strain evidence="6">KCTC 52416</strain>
    </source>
</reference>
<accession>A0ABV7JT38</accession>
<dbReference type="InterPro" id="IPR003833">
    <property type="entry name" value="CT_C_D"/>
</dbReference>
<dbReference type="Proteomes" id="UP001595526">
    <property type="component" value="Unassembled WGS sequence"/>
</dbReference>
<dbReference type="SUPFAM" id="SSF50891">
    <property type="entry name" value="Cyclophilin-like"/>
    <property type="match status" value="1"/>
</dbReference>
<dbReference type="EMBL" id="JBHRTA010000037">
    <property type="protein sequence ID" value="MFC3198447.1"/>
    <property type="molecule type" value="Genomic_DNA"/>
</dbReference>
<evidence type="ECO:0000256" key="2">
    <source>
        <dbReference type="ARBA" id="ARBA00022801"/>
    </source>
</evidence>
<dbReference type="RefSeq" id="WP_379023110.1">
    <property type="nucleotide sequence ID" value="NZ_JBHRTA010000037.1"/>
</dbReference>